<protein>
    <recommendedName>
        <fullName evidence="3">Immunity protein 10 of polymorphic toxin system</fullName>
    </recommendedName>
</protein>
<dbReference type="RefSeq" id="WP_149849051.1">
    <property type="nucleotide sequence ID" value="NZ_VUOB01000014.1"/>
</dbReference>
<dbReference type="Pfam" id="PF15588">
    <property type="entry name" value="Imm10"/>
    <property type="match status" value="1"/>
</dbReference>
<name>A0A5B2XLK0_9PSEU</name>
<accession>A0A5B2XLK0</accession>
<organism evidence="1 2">
    <name type="scientific">Solihabitans fulvus</name>
    <dbReference type="NCBI Taxonomy" id="1892852"/>
    <lineage>
        <taxon>Bacteria</taxon>
        <taxon>Bacillati</taxon>
        <taxon>Actinomycetota</taxon>
        <taxon>Actinomycetes</taxon>
        <taxon>Pseudonocardiales</taxon>
        <taxon>Pseudonocardiaceae</taxon>
        <taxon>Solihabitans</taxon>
    </lineage>
</organism>
<evidence type="ECO:0008006" key="3">
    <source>
        <dbReference type="Google" id="ProtNLM"/>
    </source>
</evidence>
<reference evidence="1 2" key="2">
    <citation type="submission" date="2019-09" db="EMBL/GenBank/DDBJ databases">
        <authorList>
            <person name="Jin C."/>
        </authorList>
    </citation>
    <scope>NUCLEOTIDE SEQUENCE [LARGE SCALE GENOMIC DNA]</scope>
    <source>
        <strain evidence="1 2">AN110305</strain>
    </source>
</reference>
<dbReference type="Proteomes" id="UP000323454">
    <property type="component" value="Unassembled WGS sequence"/>
</dbReference>
<dbReference type="AlphaFoldDB" id="A0A5B2XLK0"/>
<evidence type="ECO:0000313" key="1">
    <source>
        <dbReference type="EMBL" id="KAA2263820.1"/>
    </source>
</evidence>
<proteinExistence type="predicted"/>
<comment type="caution">
    <text evidence="1">The sequence shown here is derived from an EMBL/GenBank/DDBJ whole genome shotgun (WGS) entry which is preliminary data.</text>
</comment>
<reference evidence="1 2" key="1">
    <citation type="submission" date="2019-09" db="EMBL/GenBank/DDBJ databases">
        <title>Goodfellowia gen. nov., a new genus of the Pseudonocardineae related to Actinoalloteichus, containing Goodfellowia coeruleoviolacea gen. nov., comb. nov. gen. nov., comb. nov.</title>
        <authorList>
            <person name="Labeda D."/>
        </authorList>
    </citation>
    <scope>NUCLEOTIDE SEQUENCE [LARGE SCALE GENOMIC DNA]</scope>
    <source>
        <strain evidence="1 2">AN110305</strain>
    </source>
</reference>
<dbReference type="InterPro" id="IPR028962">
    <property type="entry name" value="Imm10"/>
</dbReference>
<dbReference type="EMBL" id="VUOB01000014">
    <property type="protein sequence ID" value="KAA2263820.1"/>
    <property type="molecule type" value="Genomic_DNA"/>
</dbReference>
<dbReference type="OrthoDB" id="3295921at2"/>
<evidence type="ECO:0000313" key="2">
    <source>
        <dbReference type="Proteomes" id="UP000323454"/>
    </source>
</evidence>
<keyword evidence="2" id="KW-1185">Reference proteome</keyword>
<gene>
    <name evidence="1" type="ORF">F0L68_09115</name>
</gene>
<sequence>MGDREAADPNGPARCARAVAASSPDDALAFVAFAETADGDGWGIVIQATRGEFTEQDRRLGMDTYSVSNEHGASVYGGVRACAVDGDVLRLALTRDAAEQLGVEQDVEIQLPAGAGAAARLRAELAVVLTRSRAEEIPQLDLPPLHPPISGTL</sequence>